<reference evidence="1 2" key="1">
    <citation type="submission" date="2016-03" db="EMBL/GenBank/DDBJ databases">
        <title>Acetic acid bacteria sequencing.</title>
        <authorList>
            <person name="Brandt J."/>
            <person name="Jakob F."/>
            <person name="Vogel R.F."/>
        </authorList>
    </citation>
    <scope>NUCLEOTIDE SEQUENCE [LARGE SCALE GENOMIC DNA]</scope>
    <source>
        <strain evidence="1 2">TMW2.1153</strain>
    </source>
</reference>
<sequence length="112" mass="13338">MGTHFLPLFQIRKIKMPKKLLMLAMSPKKGIVETSDIHDALDRALDWLQISPNCWLLFTSSDSDKWFDRIKKITEKWGDNFLIMELNPHHRQGWLKSSVWDWINERTDEVDN</sequence>
<accession>A0A1U9KI67</accession>
<name>A0A1U9KI67_ACEAC</name>
<proteinExistence type="predicted"/>
<gene>
    <name evidence="1" type="ORF">A0U92_12745</name>
</gene>
<dbReference type="EMBL" id="CP014692">
    <property type="protein sequence ID" value="AQS85505.1"/>
    <property type="molecule type" value="Genomic_DNA"/>
</dbReference>
<keyword evidence="2" id="KW-1185">Reference proteome</keyword>
<organism evidence="1 2">
    <name type="scientific">Acetobacter aceti</name>
    <dbReference type="NCBI Taxonomy" id="435"/>
    <lineage>
        <taxon>Bacteria</taxon>
        <taxon>Pseudomonadati</taxon>
        <taxon>Pseudomonadota</taxon>
        <taxon>Alphaproteobacteria</taxon>
        <taxon>Acetobacterales</taxon>
        <taxon>Acetobacteraceae</taxon>
        <taxon>Acetobacter</taxon>
        <taxon>Acetobacter subgen. Acetobacter</taxon>
    </lineage>
</organism>
<protein>
    <submittedName>
        <fullName evidence="1">Uncharacterized protein</fullName>
    </submittedName>
</protein>
<dbReference type="Proteomes" id="UP000188937">
    <property type="component" value="Chromosome"/>
</dbReference>
<evidence type="ECO:0000313" key="2">
    <source>
        <dbReference type="Proteomes" id="UP000188937"/>
    </source>
</evidence>
<dbReference type="AlphaFoldDB" id="A0A1U9KI67"/>
<dbReference type="KEGG" id="aace:A0U92_12745"/>
<evidence type="ECO:0000313" key="1">
    <source>
        <dbReference type="EMBL" id="AQS85505.1"/>
    </source>
</evidence>